<name>A0A6A4HKQ5_9AGAR</name>
<evidence type="ECO:0000313" key="2">
    <source>
        <dbReference type="Proteomes" id="UP000799118"/>
    </source>
</evidence>
<proteinExistence type="predicted"/>
<dbReference type="AlphaFoldDB" id="A0A6A4HKQ5"/>
<evidence type="ECO:0000313" key="1">
    <source>
        <dbReference type="EMBL" id="KAE9397644.1"/>
    </source>
</evidence>
<protein>
    <recommendedName>
        <fullName evidence="3">F-box domain-containing protein</fullName>
    </recommendedName>
</protein>
<sequence length="241" mass="27783">MDFSSVNSPPDYPTLAKLVKHLPTNSPGLKRLSLDILRCPDQRPQTFLKILNDNTFTFPLSTTLLLKIDATCDGNFSDSLKAFFRRHSMIEVLHYHVRANREMTTLPLACPSILPKLRHYEGFVEAALLLCEVGNRQMERLVLTLSSYTEPVPRLARCIQMRDRLLKMASIRQLYLRDSRLGDSLANISSVIFLCPNLTHFECLLDAHTSNRRNTRLVYKTIMEVLPHLVYLKLRVQTWDN</sequence>
<accession>A0A6A4HKQ5</accession>
<dbReference type="OrthoDB" id="3129790at2759"/>
<evidence type="ECO:0008006" key="3">
    <source>
        <dbReference type="Google" id="ProtNLM"/>
    </source>
</evidence>
<keyword evidence="2" id="KW-1185">Reference proteome</keyword>
<organism evidence="1 2">
    <name type="scientific">Gymnopus androsaceus JB14</name>
    <dbReference type="NCBI Taxonomy" id="1447944"/>
    <lineage>
        <taxon>Eukaryota</taxon>
        <taxon>Fungi</taxon>
        <taxon>Dikarya</taxon>
        <taxon>Basidiomycota</taxon>
        <taxon>Agaricomycotina</taxon>
        <taxon>Agaricomycetes</taxon>
        <taxon>Agaricomycetidae</taxon>
        <taxon>Agaricales</taxon>
        <taxon>Marasmiineae</taxon>
        <taxon>Omphalotaceae</taxon>
        <taxon>Gymnopus</taxon>
    </lineage>
</organism>
<gene>
    <name evidence="1" type="ORF">BT96DRAFT_65922</name>
</gene>
<reference evidence="1" key="1">
    <citation type="journal article" date="2019" name="Environ. Microbiol.">
        <title>Fungal ecological strategies reflected in gene transcription - a case study of two litter decomposers.</title>
        <authorList>
            <person name="Barbi F."/>
            <person name="Kohler A."/>
            <person name="Barry K."/>
            <person name="Baskaran P."/>
            <person name="Daum C."/>
            <person name="Fauchery L."/>
            <person name="Ihrmark K."/>
            <person name="Kuo A."/>
            <person name="LaButti K."/>
            <person name="Lipzen A."/>
            <person name="Morin E."/>
            <person name="Grigoriev I.V."/>
            <person name="Henrissat B."/>
            <person name="Lindahl B."/>
            <person name="Martin F."/>
        </authorList>
    </citation>
    <scope>NUCLEOTIDE SEQUENCE</scope>
    <source>
        <strain evidence="1">JB14</strain>
    </source>
</reference>
<dbReference type="Proteomes" id="UP000799118">
    <property type="component" value="Unassembled WGS sequence"/>
</dbReference>
<dbReference type="EMBL" id="ML769494">
    <property type="protein sequence ID" value="KAE9397644.1"/>
    <property type="molecule type" value="Genomic_DNA"/>
</dbReference>